<evidence type="ECO:0000256" key="5">
    <source>
        <dbReference type="SAM" id="MobiDB-lite"/>
    </source>
</evidence>
<dbReference type="Gene3D" id="3.30.420.80">
    <property type="entry name" value="Ribosomal protein S11"/>
    <property type="match status" value="1"/>
</dbReference>
<dbReference type="Proteomes" id="UP000654075">
    <property type="component" value="Unassembled WGS sequence"/>
</dbReference>
<evidence type="ECO:0000313" key="7">
    <source>
        <dbReference type="Proteomes" id="UP000654075"/>
    </source>
</evidence>
<comment type="subcellular location">
    <subcellularLocation>
        <location evidence="1">Plastid</location>
        <location evidence="1">Chloroplast</location>
    </subcellularLocation>
</comment>
<organism evidence="6 7">
    <name type="scientific">Polarella glacialis</name>
    <name type="common">Dinoflagellate</name>
    <dbReference type="NCBI Taxonomy" id="89957"/>
    <lineage>
        <taxon>Eukaryota</taxon>
        <taxon>Sar</taxon>
        <taxon>Alveolata</taxon>
        <taxon>Dinophyceae</taxon>
        <taxon>Suessiales</taxon>
        <taxon>Suessiaceae</taxon>
        <taxon>Polarella</taxon>
    </lineage>
</organism>
<dbReference type="GO" id="GO:0005840">
    <property type="term" value="C:ribosome"/>
    <property type="evidence" value="ECO:0007669"/>
    <property type="project" value="UniProtKB-KW"/>
</dbReference>
<feature type="region of interest" description="Disordered" evidence="5">
    <location>
        <begin position="841"/>
        <end position="860"/>
    </location>
</feature>
<gene>
    <name evidence="6" type="ORF">PGLA1383_LOCUS34723</name>
</gene>
<evidence type="ECO:0000256" key="4">
    <source>
        <dbReference type="ARBA" id="ARBA00023274"/>
    </source>
</evidence>
<evidence type="ECO:0000256" key="2">
    <source>
        <dbReference type="ARBA" id="ARBA00006194"/>
    </source>
</evidence>
<evidence type="ECO:0000256" key="1">
    <source>
        <dbReference type="ARBA" id="ARBA00004229"/>
    </source>
</evidence>
<dbReference type="EMBL" id="CAJNNV010026049">
    <property type="protein sequence ID" value="CAE8617057.1"/>
    <property type="molecule type" value="Genomic_DNA"/>
</dbReference>
<keyword evidence="4" id="KW-0687">Ribonucleoprotein</keyword>
<dbReference type="GO" id="GO:0009507">
    <property type="term" value="C:chloroplast"/>
    <property type="evidence" value="ECO:0007669"/>
    <property type="project" value="UniProtKB-SubCell"/>
</dbReference>
<dbReference type="InterPro" id="IPR001971">
    <property type="entry name" value="Ribosomal_uS11"/>
</dbReference>
<dbReference type="SUPFAM" id="SSF53137">
    <property type="entry name" value="Translational machinery components"/>
    <property type="match status" value="1"/>
</dbReference>
<dbReference type="GO" id="GO:1990904">
    <property type="term" value="C:ribonucleoprotein complex"/>
    <property type="evidence" value="ECO:0007669"/>
    <property type="project" value="UniProtKB-KW"/>
</dbReference>
<comment type="similarity">
    <text evidence="2">Belongs to the universal ribosomal protein uS11 family.</text>
</comment>
<dbReference type="InterPro" id="IPR036967">
    <property type="entry name" value="Ribosomal_uS11_sf"/>
</dbReference>
<evidence type="ECO:0008006" key="8">
    <source>
        <dbReference type="Google" id="ProtNLM"/>
    </source>
</evidence>
<keyword evidence="3" id="KW-0689">Ribosomal protein</keyword>
<reference evidence="6" key="1">
    <citation type="submission" date="2021-02" db="EMBL/GenBank/DDBJ databases">
        <authorList>
            <person name="Dougan E. K."/>
            <person name="Rhodes N."/>
            <person name="Thang M."/>
            <person name="Chan C."/>
        </authorList>
    </citation>
    <scope>NUCLEOTIDE SEQUENCE</scope>
</reference>
<dbReference type="Pfam" id="PF00411">
    <property type="entry name" value="Ribosomal_S11"/>
    <property type="match status" value="1"/>
</dbReference>
<feature type="non-terminal residue" evidence="6">
    <location>
        <position position="1"/>
    </location>
</feature>
<proteinExistence type="inferred from homology"/>
<protein>
    <recommendedName>
        <fullName evidence="8">Ribosomal protein S11</fullName>
    </recommendedName>
</protein>
<dbReference type="OrthoDB" id="415302at2759"/>
<name>A0A813FT94_POLGL</name>
<sequence length="860" mass="94342">TCRHLLPSEAACANATCTFEESGQPSRTVGLLPSLGFYLAAAPLDVAIVRLCADEAFKLLGSADQRPHVISLLPEDDPEPGEALAIAGYCQGRDLRTFLAISKEPDTGPRDGLLTFSAQASHCASLRVSSWTRSWAILRDDCVEVQGAAMPEKGVSGAPVVVCSTGKTVAVHMGVHRGCENGTDCRATLLSAVRTAAGEQLAELLWRPSPPPPCLQVTGRRGTNDIINGVYEMLEDVPSGEPRQHFCRPVWVRRCEIPTRPPGGAPVDQGQAARSLFLYGGAAAGVWAIGTRLGDGALRSEGGLGGVVARRGGYASSSGNDPSEVCVGQELHSWQVAGGRAARLEVDPNVELRPLSRSDFQAQVLRWSHSANRAEDRLRTAPAKVDVTGFPSALAVLNGKMEKRPFAWNNYPAWQRVPVADASPSQPVVLYRDAADSKWVLGFELGDGLARLAHVYTSLESPAEGFVWEIDCGDRWRPYCPATVRAVVMPTRVERPEAMMLPASCADRIAVQQHYIRPFWVCLFALTRCLREHPPKALKMPPETICLKLALWLKWPKMRMAFSNRLKRHFQASATSAIARFHRRGGALWIGIGKSYCEVCAPSVEGFDASFCFITCNTWIHQLFTHQQAECAVRFGWCYLVLVWYLPTVPGQSVAQFLSGCAQPLGLQTRQFAEAAAAPKLSQDAAKALGSIKEGMKNKQAAQVQLSKAAKRTFPGNIRRYKLMGGRPEFHNVERNRNGRIFEPWHTFEIVISSSKNNCWITVKNKGWKYRTVIASHAGNVGFRAATKKSEAATYAIALNIGRKLKRLGISCAEVTFRKIMKVEVCLQAFQSVGLQVTRLTHQPRLPHGDPTKPRKQRRV</sequence>
<dbReference type="GO" id="GO:0003735">
    <property type="term" value="F:structural constituent of ribosome"/>
    <property type="evidence" value="ECO:0007669"/>
    <property type="project" value="InterPro"/>
</dbReference>
<dbReference type="AlphaFoldDB" id="A0A813FT94"/>
<evidence type="ECO:0000256" key="3">
    <source>
        <dbReference type="ARBA" id="ARBA00022980"/>
    </source>
</evidence>
<dbReference type="GO" id="GO:0006412">
    <property type="term" value="P:translation"/>
    <property type="evidence" value="ECO:0007669"/>
    <property type="project" value="InterPro"/>
</dbReference>
<comment type="caution">
    <text evidence="6">The sequence shown here is derived from an EMBL/GenBank/DDBJ whole genome shotgun (WGS) entry which is preliminary data.</text>
</comment>
<keyword evidence="7" id="KW-1185">Reference proteome</keyword>
<evidence type="ECO:0000313" key="6">
    <source>
        <dbReference type="EMBL" id="CAE8617057.1"/>
    </source>
</evidence>
<accession>A0A813FT94</accession>